<name>A0ABT3KD62_9GAMM</name>
<keyword evidence="3" id="KW-1185">Reference proteome</keyword>
<dbReference type="RefSeq" id="WP_265217693.1">
    <property type="nucleotide sequence ID" value="NZ_JAPEUL010000004.1"/>
</dbReference>
<feature type="region of interest" description="Disordered" evidence="1">
    <location>
        <begin position="177"/>
        <end position="196"/>
    </location>
</feature>
<evidence type="ECO:0000256" key="1">
    <source>
        <dbReference type="SAM" id="MobiDB-lite"/>
    </source>
</evidence>
<evidence type="ECO:0000313" key="3">
    <source>
        <dbReference type="Proteomes" id="UP001431181"/>
    </source>
</evidence>
<comment type="caution">
    <text evidence="2">The sequence shown here is derived from an EMBL/GenBank/DDBJ whole genome shotgun (WGS) entry which is preliminary data.</text>
</comment>
<accession>A0ABT3KD62</accession>
<protein>
    <submittedName>
        <fullName evidence="2">Uncharacterized protein</fullName>
    </submittedName>
</protein>
<sequence>MNYLPPLRNHQQMVRVVKEKGNMNAVTAQSFKLGNAFGDHQTSHFDSLFGNGGGISPTEQQIRTLDAMNVTSSSLRRPSQTSNGGLLPTRTESSLFHKLNPSTREYMSGMSGGLTMSRSDAAPGTKLRTQLSPNADSKTIYPNRNTLPHAMRKRSDHREPISYVSDQHAIPSHHIVADKQQPHNSTIHSNNKDINS</sequence>
<proteinExistence type="predicted"/>
<dbReference type="Proteomes" id="UP001431181">
    <property type="component" value="Unassembled WGS sequence"/>
</dbReference>
<gene>
    <name evidence="2" type="ORF">ONZ52_05420</name>
</gene>
<feature type="compositionally biased region" description="Polar residues" evidence="1">
    <location>
        <begin position="182"/>
        <end position="196"/>
    </location>
</feature>
<evidence type="ECO:0000313" key="2">
    <source>
        <dbReference type="EMBL" id="MCW4628480.1"/>
    </source>
</evidence>
<dbReference type="EMBL" id="JAPEUL010000004">
    <property type="protein sequence ID" value="MCW4628480.1"/>
    <property type="molecule type" value="Genomic_DNA"/>
</dbReference>
<reference evidence="2" key="1">
    <citation type="submission" date="2022-11" db="EMBL/GenBank/DDBJ databases">
        <title>Marinomonas sp. nov., isolated from marine algae.</title>
        <authorList>
            <person name="Choi D.G."/>
            <person name="Kim J.M."/>
            <person name="Lee J.K."/>
            <person name="Baek J.H."/>
            <person name="Jeon C.O."/>
        </authorList>
    </citation>
    <scope>NUCLEOTIDE SEQUENCE</scope>
    <source>
        <strain evidence="2">KJ51-3</strain>
    </source>
</reference>
<organism evidence="2 3">
    <name type="scientific">Marinomonas rhodophyticola</name>
    <dbReference type="NCBI Taxonomy" id="2992803"/>
    <lineage>
        <taxon>Bacteria</taxon>
        <taxon>Pseudomonadati</taxon>
        <taxon>Pseudomonadota</taxon>
        <taxon>Gammaproteobacteria</taxon>
        <taxon>Oceanospirillales</taxon>
        <taxon>Oceanospirillaceae</taxon>
        <taxon>Marinomonas</taxon>
    </lineage>
</organism>
<feature type="region of interest" description="Disordered" evidence="1">
    <location>
        <begin position="70"/>
        <end position="90"/>
    </location>
</feature>